<gene>
    <name evidence="3" type="ORF">E3O42_10345</name>
</gene>
<feature type="domain" description="DUF4232" evidence="2">
    <location>
        <begin position="56"/>
        <end position="156"/>
    </location>
</feature>
<organism evidence="3 4">
    <name type="scientific">Cryobacterium adonitolivorans</name>
    <dbReference type="NCBI Taxonomy" id="1259189"/>
    <lineage>
        <taxon>Bacteria</taxon>
        <taxon>Bacillati</taxon>
        <taxon>Actinomycetota</taxon>
        <taxon>Actinomycetes</taxon>
        <taxon>Micrococcales</taxon>
        <taxon>Microbacteriaceae</taxon>
        <taxon>Cryobacterium</taxon>
    </lineage>
</organism>
<protein>
    <submittedName>
        <fullName evidence="3">DUF4232 domain-containing protein</fullName>
    </submittedName>
</protein>
<reference evidence="3 4" key="1">
    <citation type="submission" date="2019-03" db="EMBL/GenBank/DDBJ databases">
        <title>Genomics of glacier-inhabiting Cryobacterium strains.</title>
        <authorList>
            <person name="Liu Q."/>
            <person name="Xin Y.-H."/>
        </authorList>
    </citation>
    <scope>NUCLEOTIDE SEQUENCE [LARGE SCALE GENOMIC DNA]</scope>
    <source>
        <strain evidence="3 4">RHLS22-1</strain>
    </source>
</reference>
<evidence type="ECO:0000256" key="1">
    <source>
        <dbReference type="SAM" id="SignalP"/>
    </source>
</evidence>
<sequence>MNTRSRRSAKALVAATVLLMLGALTGCSLSPAEGNARTPAADKNADSGTCEFTATRESFNSDHPHNTALFYVKLTNTGATSCTVSGFPEVALLDAAGQVIDNPATKRDTIPAHSITVTPQDAAYLLVRVAGQNLYPDCPLLGAESLRIGLPQSSAEILIDVTDLTICDAATSGWLIYNLADTPRRPHS</sequence>
<dbReference type="EMBL" id="SOFL01000034">
    <property type="protein sequence ID" value="TFC01505.1"/>
    <property type="molecule type" value="Genomic_DNA"/>
</dbReference>
<feature type="signal peptide" evidence="1">
    <location>
        <begin position="1"/>
        <end position="25"/>
    </location>
</feature>
<dbReference type="Pfam" id="PF14016">
    <property type="entry name" value="DUF4232"/>
    <property type="match status" value="1"/>
</dbReference>
<accession>A0A4R8W6F9</accession>
<keyword evidence="1" id="KW-0732">Signal</keyword>
<dbReference type="Proteomes" id="UP000297907">
    <property type="component" value="Unassembled WGS sequence"/>
</dbReference>
<keyword evidence="4" id="KW-1185">Reference proteome</keyword>
<dbReference type="AlphaFoldDB" id="A0A4R8W6F9"/>
<evidence type="ECO:0000313" key="3">
    <source>
        <dbReference type="EMBL" id="TFC01505.1"/>
    </source>
</evidence>
<evidence type="ECO:0000313" key="4">
    <source>
        <dbReference type="Proteomes" id="UP000297907"/>
    </source>
</evidence>
<comment type="caution">
    <text evidence="3">The sequence shown here is derived from an EMBL/GenBank/DDBJ whole genome shotgun (WGS) entry which is preliminary data.</text>
</comment>
<feature type="chain" id="PRO_5038515106" evidence="1">
    <location>
        <begin position="26"/>
        <end position="188"/>
    </location>
</feature>
<name>A0A4R8W6F9_9MICO</name>
<proteinExistence type="predicted"/>
<dbReference type="PROSITE" id="PS51257">
    <property type="entry name" value="PROKAR_LIPOPROTEIN"/>
    <property type="match status" value="1"/>
</dbReference>
<dbReference type="OrthoDB" id="3268346at2"/>
<evidence type="ECO:0000259" key="2">
    <source>
        <dbReference type="Pfam" id="PF14016"/>
    </source>
</evidence>
<dbReference type="RefSeq" id="WP_134453869.1">
    <property type="nucleotide sequence ID" value="NZ_SOFL01000034.1"/>
</dbReference>
<dbReference type="InterPro" id="IPR025326">
    <property type="entry name" value="DUF4232"/>
</dbReference>